<proteinExistence type="predicted"/>
<evidence type="ECO:0000313" key="1">
    <source>
        <dbReference type="EMBL" id="OGC81956.1"/>
    </source>
</evidence>
<dbReference type="STRING" id="1817814.A2V81_03725"/>
<dbReference type="EMBL" id="MEWR01000014">
    <property type="protein sequence ID" value="OGC81956.1"/>
    <property type="molecule type" value="Genomic_DNA"/>
</dbReference>
<evidence type="ECO:0000313" key="2">
    <source>
        <dbReference type="Proteomes" id="UP000177614"/>
    </source>
</evidence>
<comment type="caution">
    <text evidence="1">The sequence shown here is derived from an EMBL/GenBank/DDBJ whole genome shotgun (WGS) entry which is preliminary data.</text>
</comment>
<sequence>MKKAPGLPMTPGDERLAQVNPHAMDVMKLPEGQKMVSDIRSTVRESMDIDYMRALHSLLGGKEIVEGESSRGRVSIARLADGAIAVISNNGIAVEEFVIQDGASPFGMRYSSQQGVDGEGTTVSADGLSSIIRSFKSRASKGAM</sequence>
<name>A0A1F4XJY4_9BACT</name>
<organism evidence="1 2">
    <name type="scientific">Candidatus Abawacabacteria bacterium RBG_16_42_10</name>
    <dbReference type="NCBI Taxonomy" id="1817814"/>
    <lineage>
        <taxon>Bacteria</taxon>
        <taxon>Candidatus Abawacaibacteriota</taxon>
    </lineage>
</organism>
<dbReference type="AlphaFoldDB" id="A0A1F4XJY4"/>
<accession>A0A1F4XJY4</accession>
<dbReference type="Proteomes" id="UP000177614">
    <property type="component" value="Unassembled WGS sequence"/>
</dbReference>
<reference evidence="1 2" key="1">
    <citation type="journal article" date="2016" name="Nat. Commun.">
        <title>Thousands of microbial genomes shed light on interconnected biogeochemical processes in an aquifer system.</title>
        <authorList>
            <person name="Anantharaman K."/>
            <person name="Brown C.T."/>
            <person name="Hug L.A."/>
            <person name="Sharon I."/>
            <person name="Castelle C.J."/>
            <person name="Probst A.J."/>
            <person name="Thomas B.C."/>
            <person name="Singh A."/>
            <person name="Wilkins M.J."/>
            <person name="Karaoz U."/>
            <person name="Brodie E.L."/>
            <person name="Williams K.H."/>
            <person name="Hubbard S.S."/>
            <person name="Banfield J.F."/>
        </authorList>
    </citation>
    <scope>NUCLEOTIDE SEQUENCE [LARGE SCALE GENOMIC DNA]</scope>
</reference>
<protein>
    <submittedName>
        <fullName evidence="1">Uncharacterized protein</fullName>
    </submittedName>
</protein>
<gene>
    <name evidence="1" type="ORF">A2V81_03725</name>
</gene>